<dbReference type="PANTHER" id="PTHR47707:SF1">
    <property type="entry name" value="NUDIX HYDROLASE FAMILY PROTEIN"/>
    <property type="match status" value="1"/>
</dbReference>
<dbReference type="EC" id="3.6.1.55" evidence="12"/>
<evidence type="ECO:0000313" key="20">
    <source>
        <dbReference type="Proteomes" id="UP000199024"/>
    </source>
</evidence>
<proteinExistence type="inferred from homology"/>
<feature type="domain" description="Nudix hydrolase" evidence="18">
    <location>
        <begin position="28"/>
        <end position="158"/>
    </location>
</feature>
<keyword evidence="4" id="KW-0235">DNA replication</keyword>
<dbReference type="GO" id="GO:0006260">
    <property type="term" value="P:DNA replication"/>
    <property type="evidence" value="ECO:0007669"/>
    <property type="project" value="UniProtKB-KW"/>
</dbReference>
<dbReference type="GO" id="GO:0044715">
    <property type="term" value="F:8-oxo-dGDP phosphatase activity"/>
    <property type="evidence" value="ECO:0007669"/>
    <property type="project" value="TreeGrafter"/>
</dbReference>
<evidence type="ECO:0000256" key="3">
    <source>
        <dbReference type="ARBA" id="ARBA00022457"/>
    </source>
</evidence>
<dbReference type="CDD" id="cd03425">
    <property type="entry name" value="NUDIX_MutT_NudA_like"/>
    <property type="match status" value="1"/>
</dbReference>
<evidence type="ECO:0000256" key="10">
    <source>
        <dbReference type="ARBA" id="ARBA00035861"/>
    </source>
</evidence>
<dbReference type="GO" id="GO:0046872">
    <property type="term" value="F:metal ion binding"/>
    <property type="evidence" value="ECO:0007669"/>
    <property type="project" value="UniProtKB-KW"/>
</dbReference>
<comment type="catalytic activity">
    <reaction evidence="10">
        <text>8-oxo-dGTP + H2O = 8-oxo-dGMP + diphosphate + H(+)</text>
        <dbReference type="Rhea" id="RHEA:31575"/>
        <dbReference type="ChEBI" id="CHEBI:15377"/>
        <dbReference type="ChEBI" id="CHEBI:15378"/>
        <dbReference type="ChEBI" id="CHEBI:33019"/>
        <dbReference type="ChEBI" id="CHEBI:63224"/>
        <dbReference type="ChEBI" id="CHEBI:77896"/>
        <dbReference type="EC" id="3.6.1.55"/>
    </reaction>
</comment>
<dbReference type="GO" id="GO:0044716">
    <property type="term" value="F:8-oxo-GDP phosphatase activity"/>
    <property type="evidence" value="ECO:0007669"/>
    <property type="project" value="TreeGrafter"/>
</dbReference>
<organism evidence="19 20">
    <name type="scientific">Granulicella pectinivorans</name>
    <dbReference type="NCBI Taxonomy" id="474950"/>
    <lineage>
        <taxon>Bacteria</taxon>
        <taxon>Pseudomonadati</taxon>
        <taxon>Acidobacteriota</taxon>
        <taxon>Terriglobia</taxon>
        <taxon>Terriglobales</taxon>
        <taxon>Acidobacteriaceae</taxon>
        <taxon>Granulicella</taxon>
    </lineage>
</organism>
<keyword evidence="20" id="KW-1185">Reference proteome</keyword>
<evidence type="ECO:0000256" key="8">
    <source>
        <dbReference type="ARBA" id="ARBA00022842"/>
    </source>
</evidence>
<evidence type="ECO:0000256" key="17">
    <source>
        <dbReference type="RuleBase" id="RU003476"/>
    </source>
</evidence>
<keyword evidence="8" id="KW-0460">Magnesium</keyword>
<dbReference type="Proteomes" id="UP000199024">
    <property type="component" value="Unassembled WGS sequence"/>
</dbReference>
<evidence type="ECO:0000256" key="2">
    <source>
        <dbReference type="ARBA" id="ARBA00005582"/>
    </source>
</evidence>
<dbReference type="AlphaFoldDB" id="A0A1I6MJ65"/>
<dbReference type="InterPro" id="IPR047127">
    <property type="entry name" value="MutT-like"/>
</dbReference>
<evidence type="ECO:0000256" key="12">
    <source>
        <dbReference type="ARBA" id="ARBA00038905"/>
    </source>
</evidence>
<name>A0A1I6MJ65_9BACT</name>
<protein>
    <recommendedName>
        <fullName evidence="13">8-oxo-dGTP diphosphatase</fullName>
        <ecNumber evidence="12">3.6.1.55</ecNumber>
    </recommendedName>
    <alternativeName>
        <fullName evidence="16">7,8-dihydro-8-oxoguanine-triphosphatase</fullName>
    </alternativeName>
    <alternativeName>
        <fullName evidence="15">Mutator protein MutT</fullName>
    </alternativeName>
    <alternativeName>
        <fullName evidence="14">dGTP pyrophosphohydrolase</fullName>
    </alternativeName>
</protein>
<dbReference type="Pfam" id="PF00293">
    <property type="entry name" value="NUDIX"/>
    <property type="match status" value="1"/>
</dbReference>
<sequence>MDSRLNCTTVKEPIRKLDNRSDTGGNRPLRLVVAALILRAGEPGTEVLVCQRKPDQPMSLKWEFPGGKIEPGETAEEALARELNEELGIEAVIGRRVSRVRHKYRNGGAIDLQFFVVEEFGGALENRIFNDMRWSPLGELMQYDFLAADLGLIRDLAEGRLL</sequence>
<dbReference type="STRING" id="474950.SAMN05421771_2767"/>
<evidence type="ECO:0000259" key="18">
    <source>
        <dbReference type="PROSITE" id="PS51462"/>
    </source>
</evidence>
<evidence type="ECO:0000313" key="19">
    <source>
        <dbReference type="EMBL" id="SFS15719.1"/>
    </source>
</evidence>
<evidence type="ECO:0000256" key="7">
    <source>
        <dbReference type="ARBA" id="ARBA00022801"/>
    </source>
</evidence>
<comment type="catalytic activity">
    <reaction evidence="11">
        <text>8-oxo-GTP + H2O = 8-oxo-GMP + diphosphate + H(+)</text>
        <dbReference type="Rhea" id="RHEA:67616"/>
        <dbReference type="ChEBI" id="CHEBI:15377"/>
        <dbReference type="ChEBI" id="CHEBI:15378"/>
        <dbReference type="ChEBI" id="CHEBI:33019"/>
        <dbReference type="ChEBI" id="CHEBI:143553"/>
        <dbReference type="ChEBI" id="CHEBI:145694"/>
    </reaction>
</comment>
<dbReference type="InterPro" id="IPR020476">
    <property type="entry name" value="Nudix_hydrolase"/>
</dbReference>
<dbReference type="PROSITE" id="PS51462">
    <property type="entry name" value="NUDIX"/>
    <property type="match status" value="1"/>
</dbReference>
<dbReference type="GO" id="GO:0006281">
    <property type="term" value="P:DNA repair"/>
    <property type="evidence" value="ECO:0007669"/>
    <property type="project" value="UniProtKB-KW"/>
</dbReference>
<dbReference type="InterPro" id="IPR015797">
    <property type="entry name" value="NUDIX_hydrolase-like_dom_sf"/>
</dbReference>
<keyword evidence="9" id="KW-0234">DNA repair</keyword>
<keyword evidence="3" id="KW-0515">Mutator protein</keyword>
<dbReference type="InterPro" id="IPR020084">
    <property type="entry name" value="NUDIX_hydrolase_CS"/>
</dbReference>
<dbReference type="GO" id="GO:0035539">
    <property type="term" value="F:8-oxo-7,8-dihydrodeoxyguanosine triphosphate pyrophosphatase activity"/>
    <property type="evidence" value="ECO:0007669"/>
    <property type="project" value="UniProtKB-EC"/>
</dbReference>
<evidence type="ECO:0000256" key="13">
    <source>
        <dbReference type="ARBA" id="ARBA00040794"/>
    </source>
</evidence>
<comment type="similarity">
    <text evidence="2 17">Belongs to the Nudix hydrolase family.</text>
</comment>
<keyword evidence="6" id="KW-0227">DNA damage</keyword>
<dbReference type="SUPFAM" id="SSF55811">
    <property type="entry name" value="Nudix"/>
    <property type="match status" value="1"/>
</dbReference>
<evidence type="ECO:0000256" key="11">
    <source>
        <dbReference type="ARBA" id="ARBA00036904"/>
    </source>
</evidence>
<dbReference type="EMBL" id="FOZL01000001">
    <property type="protein sequence ID" value="SFS15719.1"/>
    <property type="molecule type" value="Genomic_DNA"/>
</dbReference>
<evidence type="ECO:0000256" key="15">
    <source>
        <dbReference type="ARBA" id="ARBA00041979"/>
    </source>
</evidence>
<comment type="cofactor">
    <cofactor evidence="1">
        <name>Mg(2+)</name>
        <dbReference type="ChEBI" id="CHEBI:18420"/>
    </cofactor>
</comment>
<reference evidence="19 20" key="1">
    <citation type="submission" date="2016-10" db="EMBL/GenBank/DDBJ databases">
        <authorList>
            <person name="de Groot N.N."/>
        </authorList>
    </citation>
    <scope>NUCLEOTIDE SEQUENCE [LARGE SCALE GENOMIC DNA]</scope>
    <source>
        <strain evidence="19 20">DSM 21001</strain>
    </source>
</reference>
<dbReference type="InterPro" id="IPR000086">
    <property type="entry name" value="NUDIX_hydrolase_dom"/>
</dbReference>
<keyword evidence="5" id="KW-0479">Metal-binding</keyword>
<dbReference type="GO" id="GO:0008413">
    <property type="term" value="F:8-oxo-7,8-dihydroguanosine triphosphate pyrophosphatase activity"/>
    <property type="evidence" value="ECO:0007669"/>
    <property type="project" value="TreeGrafter"/>
</dbReference>
<evidence type="ECO:0000256" key="6">
    <source>
        <dbReference type="ARBA" id="ARBA00022763"/>
    </source>
</evidence>
<dbReference type="PANTHER" id="PTHR47707">
    <property type="entry name" value="8-OXO-DGTP DIPHOSPHATASE"/>
    <property type="match status" value="1"/>
</dbReference>
<evidence type="ECO:0000256" key="16">
    <source>
        <dbReference type="ARBA" id="ARBA00042798"/>
    </source>
</evidence>
<gene>
    <name evidence="19" type="ORF">SAMN05421771_2767</name>
</gene>
<accession>A0A1I6MJ65</accession>
<dbReference type="Gene3D" id="3.90.79.10">
    <property type="entry name" value="Nucleoside Triphosphate Pyrophosphohydrolase"/>
    <property type="match status" value="1"/>
</dbReference>
<evidence type="ECO:0000256" key="5">
    <source>
        <dbReference type="ARBA" id="ARBA00022723"/>
    </source>
</evidence>
<evidence type="ECO:0000256" key="1">
    <source>
        <dbReference type="ARBA" id="ARBA00001946"/>
    </source>
</evidence>
<dbReference type="PRINTS" id="PR00502">
    <property type="entry name" value="NUDIXFAMILY"/>
</dbReference>
<dbReference type="PROSITE" id="PS00893">
    <property type="entry name" value="NUDIX_BOX"/>
    <property type="match status" value="1"/>
</dbReference>
<evidence type="ECO:0000256" key="14">
    <source>
        <dbReference type="ARBA" id="ARBA00041592"/>
    </source>
</evidence>
<evidence type="ECO:0000256" key="4">
    <source>
        <dbReference type="ARBA" id="ARBA00022705"/>
    </source>
</evidence>
<keyword evidence="7 17" id="KW-0378">Hydrolase</keyword>
<evidence type="ECO:0000256" key="9">
    <source>
        <dbReference type="ARBA" id="ARBA00023204"/>
    </source>
</evidence>